<evidence type="ECO:0000313" key="2">
    <source>
        <dbReference type="EMBL" id="KCV69777.1"/>
    </source>
</evidence>
<proteinExistence type="predicted"/>
<feature type="region of interest" description="Disordered" evidence="1">
    <location>
        <begin position="579"/>
        <end position="602"/>
    </location>
</feature>
<evidence type="ECO:0000256" key="1">
    <source>
        <dbReference type="SAM" id="MobiDB-lite"/>
    </source>
</evidence>
<protein>
    <submittedName>
        <fullName evidence="2">Uncharacterized protein</fullName>
    </submittedName>
</protein>
<feature type="compositionally biased region" description="Basic and acidic residues" evidence="1">
    <location>
        <begin position="268"/>
        <end position="279"/>
    </location>
</feature>
<dbReference type="Proteomes" id="UP000030693">
    <property type="component" value="Unassembled WGS sequence"/>
</dbReference>
<dbReference type="AlphaFoldDB" id="A0A058Z8A9"/>
<feature type="region of interest" description="Disordered" evidence="1">
    <location>
        <begin position="383"/>
        <end position="433"/>
    </location>
</feature>
<feature type="region of interest" description="Disordered" evidence="1">
    <location>
        <begin position="267"/>
        <end position="287"/>
    </location>
</feature>
<sequence>MCLSLSYWVPGLLGGQRSCEGSAFCAGSSSAACVWGAPLGAVLPPCLCWSSWHAPARGQVARLRAAVRGLAGEGAPPRAASALARATVRRPVRGSRVSPLRVGIVCLRGGSLLTHSPGEARRPCFFAPVDGFGCGIARLPGAAARQWTSAGGFFVRLLAPLSRTCECSGLLANPRQGSSGRCLAAGGTGRISLGPSLPMCAIAVVSHKRGGGPVGQSMPDGDPAHGRPTIQVEIDGEVLARSAHQEGQEGRIAQPKEYRQLRVQLRPEGPRSPEDHRQESAAFEGARRVCSRRRPECRRAAAHLVPDAPGAVSRHEMQGVELPRSLGTVKKPSVTYGTLLRRDGNQHERARAWAHPGATCRARVLWHPADALRLLRALKSRPPRGVTGAGPMRDLAPGRRRGRDAMGCSVVSSKGGPWPYGRPAQRGRPGRSRPLVLDDVRAAGASLPDGCITLCSRFPLGAPPPGIVDSKYGGRERACARGRLDALLGVKTLGRGIGRLTYRDGAAAGWGDPRLVGQLLGLRARRALWLAPDSHARCRSWGLLEIVASACSFAKVLHKRRGQLHACIEFLVFRNMASERRRQTSTRPGHAEGGRRMRARAQPGEGRVVGWNVEFGRRRTRLRWREDKTPKHPSLGRTRETQSEGRVRTKASGIATRCATSPPGEDIHQGPACGPRRCRGKCHTSPWRQAVVMWGVGARGPMVFVVSHLSAALCRPVVFGVWFPAPRWSMRRWECASCKGPRLSIRQAVCHHTGGDLAAGSLRGSDGALSRELEKRHANGEVPRSWGGPCTRPSVAHGEVYGFGAPGVPR</sequence>
<name>A0A058Z8A9_FONAL</name>
<evidence type="ECO:0000313" key="3">
    <source>
        <dbReference type="Proteomes" id="UP000030693"/>
    </source>
</evidence>
<dbReference type="EMBL" id="KB932206">
    <property type="protein sequence ID" value="KCV69777.1"/>
    <property type="molecule type" value="Genomic_DNA"/>
</dbReference>
<feature type="compositionally biased region" description="Basic and acidic residues" evidence="1">
    <location>
        <begin position="637"/>
        <end position="647"/>
    </location>
</feature>
<accession>A0A058Z8A9</accession>
<reference evidence="2" key="1">
    <citation type="submission" date="2013-04" db="EMBL/GenBank/DDBJ databases">
        <title>The Genome Sequence of Fonticula alba ATCC 38817.</title>
        <authorList>
            <consortium name="The Broad Institute Genomics Platform"/>
            <person name="Russ C."/>
            <person name="Cuomo C."/>
            <person name="Burger G."/>
            <person name="Gray M.W."/>
            <person name="Holland P.W.H."/>
            <person name="King N."/>
            <person name="Lang F.B.F."/>
            <person name="Roger A.J."/>
            <person name="Ruiz-Trillo I."/>
            <person name="Brown M."/>
            <person name="Walker B."/>
            <person name="Young S."/>
            <person name="Zeng Q."/>
            <person name="Gargeya S."/>
            <person name="Fitzgerald M."/>
            <person name="Haas B."/>
            <person name="Abouelleil A."/>
            <person name="Allen A.W."/>
            <person name="Alvarado L."/>
            <person name="Arachchi H.M."/>
            <person name="Berlin A.M."/>
            <person name="Chapman S.B."/>
            <person name="Gainer-Dewar J."/>
            <person name="Goldberg J."/>
            <person name="Griggs A."/>
            <person name="Gujja S."/>
            <person name="Hansen M."/>
            <person name="Howarth C."/>
            <person name="Imamovic A."/>
            <person name="Ireland A."/>
            <person name="Larimer J."/>
            <person name="McCowan C."/>
            <person name="Murphy C."/>
            <person name="Pearson M."/>
            <person name="Poon T.W."/>
            <person name="Priest M."/>
            <person name="Roberts A."/>
            <person name="Saif S."/>
            <person name="Shea T."/>
            <person name="Sisk P."/>
            <person name="Sykes S."/>
            <person name="Wortman J."/>
            <person name="Nusbaum C."/>
            <person name="Birren B."/>
        </authorList>
    </citation>
    <scope>NUCLEOTIDE SEQUENCE [LARGE SCALE GENOMIC DNA]</scope>
    <source>
        <strain evidence="2">ATCC 38817</strain>
    </source>
</reference>
<dbReference type="GeneID" id="20528915"/>
<keyword evidence="3" id="KW-1185">Reference proteome</keyword>
<dbReference type="RefSeq" id="XP_009496342.1">
    <property type="nucleotide sequence ID" value="XM_009498067.1"/>
</dbReference>
<organism evidence="2">
    <name type="scientific">Fonticula alba</name>
    <name type="common">Slime mold</name>
    <dbReference type="NCBI Taxonomy" id="691883"/>
    <lineage>
        <taxon>Eukaryota</taxon>
        <taxon>Rotosphaerida</taxon>
        <taxon>Fonticulaceae</taxon>
        <taxon>Fonticula</taxon>
    </lineage>
</organism>
<feature type="region of interest" description="Disordered" evidence="1">
    <location>
        <begin position="626"/>
        <end position="668"/>
    </location>
</feature>
<gene>
    <name evidence="2" type="ORF">H696_04190</name>
</gene>